<dbReference type="GO" id="GO:0005737">
    <property type="term" value="C:cytoplasm"/>
    <property type="evidence" value="ECO:0007669"/>
    <property type="project" value="TreeGrafter"/>
</dbReference>
<dbReference type="InterPro" id="IPR000182">
    <property type="entry name" value="GNAT_dom"/>
</dbReference>
<reference evidence="2 3" key="1">
    <citation type="journal article" date="2018" name="J. Microbiol.">
        <title>Baekduia soli gen. nov., sp. nov., a novel bacterium isolated from the soil of Baekdu Mountain and proposal of a novel family name, Baekduiaceae fam. nov.</title>
        <authorList>
            <person name="An D.S."/>
            <person name="Siddiqi M.Z."/>
            <person name="Kim K.H."/>
            <person name="Yu H.S."/>
            <person name="Im W.T."/>
        </authorList>
    </citation>
    <scope>NUCLEOTIDE SEQUENCE [LARGE SCALE GENOMIC DNA]</scope>
    <source>
        <strain evidence="2 3">BR7-21</strain>
    </source>
</reference>
<dbReference type="GO" id="GO:0008999">
    <property type="term" value="F:protein-N-terminal-alanine acetyltransferase activity"/>
    <property type="evidence" value="ECO:0007669"/>
    <property type="project" value="TreeGrafter"/>
</dbReference>
<protein>
    <submittedName>
        <fullName evidence="2">GNAT family N-acetyltransferase</fullName>
    </submittedName>
</protein>
<dbReference type="Gene3D" id="3.40.630.30">
    <property type="match status" value="1"/>
</dbReference>
<dbReference type="Proteomes" id="UP000321805">
    <property type="component" value="Chromosome"/>
</dbReference>
<name>A0A5B8U7C8_9ACTN</name>
<sequence length="164" mass="17274">MELATPRLRLCALEPAGLRALLGGVAAPGARWARGYPLDGSLVAAAMQLERLDAGADRGPFGLFHILVREAGDLVVGDIGFHGAPDELGIVSIGFGIVPAARHRGYAAEALRTVLDWALGRPEVRAVCADTDLVHLDSQRVLVSAGMRLAAAEGDRKLYEIQAS</sequence>
<dbReference type="GO" id="GO:1990189">
    <property type="term" value="F:protein N-terminal-serine acetyltransferase activity"/>
    <property type="evidence" value="ECO:0007669"/>
    <property type="project" value="TreeGrafter"/>
</dbReference>
<dbReference type="InterPro" id="IPR016181">
    <property type="entry name" value="Acyl_CoA_acyltransferase"/>
</dbReference>
<dbReference type="InterPro" id="IPR051908">
    <property type="entry name" value="Ribosomal_N-acetyltransferase"/>
</dbReference>
<dbReference type="KEGG" id="bsol:FSW04_16400"/>
<evidence type="ECO:0000259" key="1">
    <source>
        <dbReference type="PROSITE" id="PS51186"/>
    </source>
</evidence>
<dbReference type="RefSeq" id="WP_146921152.1">
    <property type="nucleotide sequence ID" value="NZ_CP042430.1"/>
</dbReference>
<organism evidence="2 3">
    <name type="scientific">Baekduia soli</name>
    <dbReference type="NCBI Taxonomy" id="496014"/>
    <lineage>
        <taxon>Bacteria</taxon>
        <taxon>Bacillati</taxon>
        <taxon>Actinomycetota</taxon>
        <taxon>Thermoleophilia</taxon>
        <taxon>Solirubrobacterales</taxon>
        <taxon>Baekduiaceae</taxon>
        <taxon>Baekduia</taxon>
    </lineage>
</organism>
<gene>
    <name evidence="2" type="ORF">FSW04_16400</name>
</gene>
<keyword evidence="3" id="KW-1185">Reference proteome</keyword>
<evidence type="ECO:0000313" key="3">
    <source>
        <dbReference type="Proteomes" id="UP000321805"/>
    </source>
</evidence>
<dbReference type="PROSITE" id="PS51186">
    <property type="entry name" value="GNAT"/>
    <property type="match status" value="1"/>
</dbReference>
<dbReference type="OrthoDB" id="3402863at2"/>
<feature type="domain" description="N-acetyltransferase" evidence="1">
    <location>
        <begin position="22"/>
        <end position="164"/>
    </location>
</feature>
<dbReference type="PANTHER" id="PTHR43441:SF6">
    <property type="entry name" value="N-ACETYLTRANSFERASE DOMAIN-CONTAINING PROTEIN"/>
    <property type="match status" value="1"/>
</dbReference>
<dbReference type="Pfam" id="PF13302">
    <property type="entry name" value="Acetyltransf_3"/>
    <property type="match status" value="1"/>
</dbReference>
<dbReference type="AlphaFoldDB" id="A0A5B8U7C8"/>
<keyword evidence="2" id="KW-0808">Transferase</keyword>
<dbReference type="EMBL" id="CP042430">
    <property type="protein sequence ID" value="QEC48994.1"/>
    <property type="molecule type" value="Genomic_DNA"/>
</dbReference>
<evidence type="ECO:0000313" key="2">
    <source>
        <dbReference type="EMBL" id="QEC48994.1"/>
    </source>
</evidence>
<accession>A0A5B8U7C8</accession>
<dbReference type="SUPFAM" id="SSF55729">
    <property type="entry name" value="Acyl-CoA N-acyltransferases (Nat)"/>
    <property type="match status" value="1"/>
</dbReference>
<proteinExistence type="predicted"/>
<dbReference type="PANTHER" id="PTHR43441">
    <property type="entry name" value="RIBOSOMAL-PROTEIN-SERINE ACETYLTRANSFERASE"/>
    <property type="match status" value="1"/>
</dbReference>